<dbReference type="Gene3D" id="3.40.190.10">
    <property type="entry name" value="Periplasmic binding protein-like II"/>
    <property type="match status" value="1"/>
</dbReference>
<evidence type="ECO:0000313" key="2">
    <source>
        <dbReference type="EMBL" id="HIS47479.1"/>
    </source>
</evidence>
<keyword evidence="1" id="KW-0812">Transmembrane</keyword>
<dbReference type="InterPro" id="IPR006059">
    <property type="entry name" value="SBP"/>
</dbReference>
<dbReference type="CDD" id="cd13585">
    <property type="entry name" value="PBP2_TMBP_like"/>
    <property type="match status" value="1"/>
</dbReference>
<keyword evidence="1" id="KW-0472">Membrane</keyword>
<evidence type="ECO:0000313" key="3">
    <source>
        <dbReference type="Proteomes" id="UP000823927"/>
    </source>
</evidence>
<comment type="caution">
    <text evidence="2">The sequence shown here is derived from an EMBL/GenBank/DDBJ whole genome shotgun (WGS) entry which is preliminary data.</text>
</comment>
<dbReference type="PANTHER" id="PTHR43649:SF27">
    <property type="entry name" value="EXTRACELLULAR SOLUTE-BINDING PROTEIN FAMILY 1"/>
    <property type="match status" value="1"/>
</dbReference>
<sequence length="987" mass="109793">MKHSKKKRIVTTVVVIAVIAVLFGISLIKGTHKVYALTRPASEAGSQDAGTPAVHGVSIQVNAADFAGDGQIAQENVPQGSDGPVVYLTAGDSLSFNVDVQQAGSYKIRAEYAVSEASNTDCLLGLLQEGEFPGTDAQNIVLPQLLEVADYPFSRDKSGDEIVPEVTVSSSWQTQNFRTLSQKTTDYLLFDLQEGTNHLELKVNQGSIYLSKLYIESPEEVPAYEEYAASLPENTGGDTLITIEAERMDYKNSTTPRPTEMRDVECYPYESNTYLMSAVGGETWQDNSDALYYEFNVEQEGWYYLALKAKQSEAKAANDTASSSSANNTYIHRSITIDGEIPFAEAGSMVIPSTSEWAVTVLGNDGGYYPIYLTEGTHVLGIEVDSTMLLPVADAVRELNDQVNDMALEIRKLIGNNSDVYRDWEIESYIPGISDTLNSIADGLEEQAAILTEINMGEDKNKELTSLKICAQQLRNLAADPDSIPNNMTMLSEGTGSVSQTLGELTEGLVSQPLSLDQIYLAQTDAKLPEFKENLMTKFVEGTKYFLSSFEDESTGDSGEETKEITVWVNRARNYIDLLQKMTDAQFTEETGIKVNFSIMPNEQKLILANTTNTQPDVALGVSIHLPYDLAIRGSVYDLRQFDDFNEVAANFAPGAFITHTYEDGIYALPETQDFYVMFYRSDLLESLGIPVPDTWDDVVEILPELQRYGMNFYAPLSLNSSFKTFSTTLPFIYQKGATIYSEDGMTVALNSEEGLDAIKFMTDLYTIYGIPSQVGDFYQSFRSGDLPIGVSNFATYLKLDAAAAELSGKWDIAPMPGFVNEDGEVARWSTGGGQTSVIFSKSDMIEESWEFLKWWSSTETQIEFGEQMKLLYGDEYIWNTANLEAFSQMPIPEEHKQVILDQWEWLYEFPKTPASYMVEREISNIWNEIVFDGDNARSALDDGVILMNQELARKMEEFGYIQDGVVVKEYTVPTVEQIESWVGSDE</sequence>
<keyword evidence="1" id="KW-1133">Transmembrane helix</keyword>
<organism evidence="2 3">
    <name type="scientific">Candidatus Scybalocola faecigallinarum</name>
    <dbReference type="NCBI Taxonomy" id="2840941"/>
    <lineage>
        <taxon>Bacteria</taxon>
        <taxon>Bacillati</taxon>
        <taxon>Bacillota</taxon>
        <taxon>Clostridia</taxon>
        <taxon>Lachnospirales</taxon>
        <taxon>Lachnospiraceae</taxon>
        <taxon>Lachnospiraceae incertae sedis</taxon>
        <taxon>Candidatus Scybalocola (ex Gilroy et al. 2021)</taxon>
    </lineage>
</organism>
<name>A0A9D1F4U6_9FIRM</name>
<gene>
    <name evidence="2" type="ORF">IAB46_08000</name>
</gene>
<dbReference type="AlphaFoldDB" id="A0A9D1F4U6"/>
<dbReference type="Pfam" id="PF01547">
    <property type="entry name" value="SBP_bac_1"/>
    <property type="match status" value="1"/>
</dbReference>
<dbReference type="Gene3D" id="2.60.120.260">
    <property type="entry name" value="Galactose-binding domain-like"/>
    <property type="match status" value="2"/>
</dbReference>
<dbReference type="InterPro" id="IPR050490">
    <property type="entry name" value="Bact_solute-bd_prot1"/>
</dbReference>
<evidence type="ECO:0000256" key="1">
    <source>
        <dbReference type="SAM" id="Phobius"/>
    </source>
</evidence>
<protein>
    <submittedName>
        <fullName evidence="2">Extracellular solute-binding protein</fullName>
    </submittedName>
</protein>
<dbReference type="PANTHER" id="PTHR43649">
    <property type="entry name" value="ARABINOSE-BINDING PROTEIN-RELATED"/>
    <property type="match status" value="1"/>
</dbReference>
<feature type="transmembrane region" description="Helical" evidence="1">
    <location>
        <begin position="9"/>
        <end position="28"/>
    </location>
</feature>
<proteinExistence type="predicted"/>
<reference evidence="2" key="1">
    <citation type="submission" date="2020-10" db="EMBL/GenBank/DDBJ databases">
        <authorList>
            <person name="Gilroy R."/>
        </authorList>
    </citation>
    <scope>NUCLEOTIDE SEQUENCE</scope>
    <source>
        <strain evidence="2">CHK178-757</strain>
    </source>
</reference>
<accession>A0A9D1F4U6</accession>
<dbReference type="Proteomes" id="UP000823927">
    <property type="component" value="Unassembled WGS sequence"/>
</dbReference>
<dbReference type="EMBL" id="DVIT01000028">
    <property type="protein sequence ID" value="HIS47479.1"/>
    <property type="molecule type" value="Genomic_DNA"/>
</dbReference>
<reference evidence="2" key="2">
    <citation type="journal article" date="2021" name="PeerJ">
        <title>Extensive microbial diversity within the chicken gut microbiome revealed by metagenomics and culture.</title>
        <authorList>
            <person name="Gilroy R."/>
            <person name="Ravi A."/>
            <person name="Getino M."/>
            <person name="Pursley I."/>
            <person name="Horton D.L."/>
            <person name="Alikhan N.F."/>
            <person name="Baker D."/>
            <person name="Gharbi K."/>
            <person name="Hall N."/>
            <person name="Watson M."/>
            <person name="Adriaenssens E.M."/>
            <person name="Foster-Nyarko E."/>
            <person name="Jarju S."/>
            <person name="Secka A."/>
            <person name="Antonio M."/>
            <person name="Oren A."/>
            <person name="Chaudhuri R.R."/>
            <person name="La Ragione R."/>
            <person name="Hildebrand F."/>
            <person name="Pallen M.J."/>
        </authorList>
    </citation>
    <scope>NUCLEOTIDE SEQUENCE</scope>
    <source>
        <strain evidence="2">CHK178-757</strain>
    </source>
</reference>
<dbReference type="SUPFAM" id="SSF53850">
    <property type="entry name" value="Periplasmic binding protein-like II"/>
    <property type="match status" value="1"/>
</dbReference>